<dbReference type="Pfam" id="PF00378">
    <property type="entry name" value="ECH_1"/>
    <property type="match status" value="1"/>
</dbReference>
<dbReference type="PANTHER" id="PTHR11941:SF54">
    <property type="entry name" value="ENOYL-COA HYDRATASE, MITOCHONDRIAL"/>
    <property type="match status" value="1"/>
</dbReference>
<dbReference type="CDD" id="cd06558">
    <property type="entry name" value="crotonase-like"/>
    <property type="match status" value="1"/>
</dbReference>
<dbReference type="GO" id="GO:0006635">
    <property type="term" value="P:fatty acid beta-oxidation"/>
    <property type="evidence" value="ECO:0007669"/>
    <property type="project" value="TreeGrafter"/>
</dbReference>
<evidence type="ECO:0000256" key="3">
    <source>
        <dbReference type="ARBA" id="ARBA00023709"/>
    </source>
</evidence>
<dbReference type="Gene3D" id="3.90.226.10">
    <property type="entry name" value="2-enoyl-CoA Hydratase, Chain A, domain 1"/>
    <property type="match status" value="1"/>
</dbReference>
<dbReference type="Gene3D" id="1.10.12.10">
    <property type="entry name" value="Lyase 2-enoyl-coa Hydratase, Chain A, domain 2"/>
    <property type="match status" value="1"/>
</dbReference>
<organism evidence="5 6">
    <name type="scientific">Pseudonocardia sulfidoxydans NBRC 16205</name>
    <dbReference type="NCBI Taxonomy" id="1223511"/>
    <lineage>
        <taxon>Bacteria</taxon>
        <taxon>Bacillati</taxon>
        <taxon>Actinomycetota</taxon>
        <taxon>Actinomycetes</taxon>
        <taxon>Pseudonocardiales</taxon>
        <taxon>Pseudonocardiaceae</taxon>
        <taxon>Pseudonocardia</taxon>
    </lineage>
</organism>
<dbReference type="GO" id="GO:0016853">
    <property type="term" value="F:isomerase activity"/>
    <property type="evidence" value="ECO:0007669"/>
    <property type="project" value="UniProtKB-KW"/>
</dbReference>
<evidence type="ECO:0000256" key="4">
    <source>
        <dbReference type="ARBA" id="ARBA00023717"/>
    </source>
</evidence>
<dbReference type="EMBL" id="BJVJ01000009">
    <property type="protein sequence ID" value="GEL22435.1"/>
    <property type="molecule type" value="Genomic_DNA"/>
</dbReference>
<keyword evidence="6" id="KW-1185">Reference proteome</keyword>
<dbReference type="AlphaFoldDB" id="A0A511DCA7"/>
<accession>A0A511DCA7</accession>
<evidence type="ECO:0000313" key="6">
    <source>
        <dbReference type="Proteomes" id="UP000321685"/>
    </source>
</evidence>
<dbReference type="GO" id="GO:0004300">
    <property type="term" value="F:enoyl-CoA hydratase activity"/>
    <property type="evidence" value="ECO:0007669"/>
    <property type="project" value="UniProtKB-EC"/>
</dbReference>
<keyword evidence="5" id="KW-0413">Isomerase</keyword>
<gene>
    <name evidence="5" type="ORF">PSU4_13890</name>
</gene>
<dbReference type="InterPro" id="IPR001753">
    <property type="entry name" value="Enoyl-CoA_hydra/iso"/>
</dbReference>
<dbReference type="InterPro" id="IPR014748">
    <property type="entry name" value="Enoyl-CoA_hydra_C"/>
</dbReference>
<evidence type="ECO:0000256" key="1">
    <source>
        <dbReference type="ARBA" id="ARBA00005254"/>
    </source>
</evidence>
<reference evidence="5 6" key="1">
    <citation type="submission" date="2019-07" db="EMBL/GenBank/DDBJ databases">
        <title>Whole genome shotgun sequence of Pseudonocardia sulfidoxydans NBRC 16205.</title>
        <authorList>
            <person name="Hosoyama A."/>
            <person name="Uohara A."/>
            <person name="Ohji S."/>
            <person name="Ichikawa N."/>
        </authorList>
    </citation>
    <scope>NUCLEOTIDE SEQUENCE [LARGE SCALE GENOMIC DNA]</scope>
    <source>
        <strain evidence="5 6">NBRC 16205</strain>
    </source>
</reference>
<sequence length="254" mass="27530">MTGPVRYEVEDGIAWLTIDRPEARNALSKAVRDGLWDGIRAFNDDDTAKVLILTATGERAFCAGGDLKEMAETSLQVPPPDFLPQFGRNIDVPKPTIAAVNGVAFAGGFLLAQQCDLVVAAAHASFAVSEVKVGRGSPWAAPLSWLVPPRLAMEILLTGDPIDAERACDLGLVNHVVDAADLRDHARNLARRIAANAPLSVLASKRTAYLSAQFPIEQAYEKAEEIWEPVYMSADAQEGPAAFREKRTPEWKGR</sequence>
<protein>
    <submittedName>
        <fullName evidence="5">Putative enoyl-CoA dehydratase/isomerase</fullName>
    </submittedName>
</protein>
<comment type="caution">
    <text evidence="5">The sequence shown here is derived from an EMBL/GenBank/DDBJ whole genome shotgun (WGS) entry which is preliminary data.</text>
</comment>
<evidence type="ECO:0000256" key="2">
    <source>
        <dbReference type="ARBA" id="ARBA00023239"/>
    </source>
</evidence>
<dbReference type="InterPro" id="IPR029045">
    <property type="entry name" value="ClpP/crotonase-like_dom_sf"/>
</dbReference>
<proteinExistence type="inferred from homology"/>
<dbReference type="OrthoDB" id="9775794at2"/>
<dbReference type="Proteomes" id="UP000321685">
    <property type="component" value="Unassembled WGS sequence"/>
</dbReference>
<evidence type="ECO:0000313" key="5">
    <source>
        <dbReference type="EMBL" id="GEL22435.1"/>
    </source>
</evidence>
<dbReference type="RefSeq" id="WP_147103693.1">
    <property type="nucleotide sequence ID" value="NZ_BJVJ01000009.1"/>
</dbReference>
<name>A0A511DCA7_9PSEU</name>
<comment type="catalytic activity">
    <reaction evidence="4">
        <text>a 4-saturated-(3S)-3-hydroxyacyl-CoA = a (3E)-enoyl-CoA + H2O</text>
        <dbReference type="Rhea" id="RHEA:20724"/>
        <dbReference type="ChEBI" id="CHEBI:15377"/>
        <dbReference type="ChEBI" id="CHEBI:58521"/>
        <dbReference type="ChEBI" id="CHEBI:137480"/>
        <dbReference type="EC" id="4.2.1.17"/>
    </reaction>
</comment>
<keyword evidence="2" id="KW-0456">Lyase</keyword>
<comment type="similarity">
    <text evidence="1">Belongs to the enoyl-CoA hydratase/isomerase family.</text>
</comment>
<dbReference type="PANTHER" id="PTHR11941">
    <property type="entry name" value="ENOYL-COA HYDRATASE-RELATED"/>
    <property type="match status" value="1"/>
</dbReference>
<dbReference type="SUPFAM" id="SSF52096">
    <property type="entry name" value="ClpP/crotonase"/>
    <property type="match status" value="1"/>
</dbReference>
<comment type="catalytic activity">
    <reaction evidence="3">
        <text>a (3S)-3-hydroxyacyl-CoA = a (2E)-enoyl-CoA + H2O</text>
        <dbReference type="Rhea" id="RHEA:16105"/>
        <dbReference type="ChEBI" id="CHEBI:15377"/>
        <dbReference type="ChEBI" id="CHEBI:57318"/>
        <dbReference type="ChEBI" id="CHEBI:58856"/>
        <dbReference type="EC" id="4.2.1.17"/>
    </reaction>
</comment>